<dbReference type="Gene3D" id="1.10.510.10">
    <property type="entry name" value="Transferase(Phosphotransferase) domain 1"/>
    <property type="match status" value="1"/>
</dbReference>
<dbReference type="InterPro" id="IPR000719">
    <property type="entry name" value="Prot_kinase_dom"/>
</dbReference>
<evidence type="ECO:0000313" key="8">
    <source>
        <dbReference type="Proteomes" id="UP000775213"/>
    </source>
</evidence>
<evidence type="ECO:0000313" key="7">
    <source>
        <dbReference type="EMBL" id="KAH0464495.1"/>
    </source>
</evidence>
<protein>
    <recommendedName>
        <fullName evidence="6">Protein kinase domain-containing protein</fullName>
    </recommendedName>
</protein>
<keyword evidence="2" id="KW-0808">Transferase</keyword>
<dbReference type="Gene3D" id="3.30.200.20">
    <property type="entry name" value="Phosphorylase Kinase, domain 1"/>
    <property type="match status" value="1"/>
</dbReference>
<sequence length="236" mass="26787">MRDSLKRDYRIEELLGFGQFATVYHCFSVSTGEAFTVKTTFKFSDDFDRRLIGSEIKLTRVAAFRNSRSVQLHQESEAVALIKLVESIAECHRQGIAHRDIKPENLLSDSNGWLLLADFGSAALFEKGARSLKGKVGTPAYMAPEVIAGQNYDERVDMWSAGVVLYMMLGRMLPFTGNSDEEIFAALKKKDPLCFPKDLFHWSSPEAEHLIAKLLDRDPLRKLSAEQVLREFFFQI</sequence>
<dbReference type="PANTHER" id="PTHR24349">
    <property type="entry name" value="SERINE/THREONINE-PROTEIN KINASE"/>
    <property type="match status" value="1"/>
</dbReference>
<keyword evidence="8" id="KW-1185">Reference proteome</keyword>
<evidence type="ECO:0000256" key="2">
    <source>
        <dbReference type="ARBA" id="ARBA00022679"/>
    </source>
</evidence>
<organism evidence="7 8">
    <name type="scientific">Dendrobium chrysotoxum</name>
    <name type="common">Orchid</name>
    <dbReference type="NCBI Taxonomy" id="161865"/>
    <lineage>
        <taxon>Eukaryota</taxon>
        <taxon>Viridiplantae</taxon>
        <taxon>Streptophyta</taxon>
        <taxon>Embryophyta</taxon>
        <taxon>Tracheophyta</taxon>
        <taxon>Spermatophyta</taxon>
        <taxon>Magnoliopsida</taxon>
        <taxon>Liliopsida</taxon>
        <taxon>Asparagales</taxon>
        <taxon>Orchidaceae</taxon>
        <taxon>Epidendroideae</taxon>
        <taxon>Malaxideae</taxon>
        <taxon>Dendrobiinae</taxon>
        <taxon>Dendrobium</taxon>
    </lineage>
</organism>
<dbReference type="SUPFAM" id="SSF56112">
    <property type="entry name" value="Protein kinase-like (PK-like)"/>
    <property type="match status" value="1"/>
</dbReference>
<dbReference type="InterPro" id="IPR011009">
    <property type="entry name" value="Kinase-like_dom_sf"/>
</dbReference>
<dbReference type="SMART" id="SM00220">
    <property type="entry name" value="S_TKc"/>
    <property type="match status" value="1"/>
</dbReference>
<evidence type="ECO:0000259" key="6">
    <source>
        <dbReference type="PROSITE" id="PS50011"/>
    </source>
</evidence>
<keyword evidence="4" id="KW-0418">Kinase</keyword>
<reference evidence="7 8" key="1">
    <citation type="journal article" date="2021" name="Hortic Res">
        <title>Chromosome-scale assembly of the Dendrobium chrysotoxum genome enhances the understanding of orchid evolution.</title>
        <authorList>
            <person name="Zhang Y."/>
            <person name="Zhang G.Q."/>
            <person name="Zhang D."/>
            <person name="Liu X.D."/>
            <person name="Xu X.Y."/>
            <person name="Sun W.H."/>
            <person name="Yu X."/>
            <person name="Zhu X."/>
            <person name="Wang Z.W."/>
            <person name="Zhao X."/>
            <person name="Zhong W.Y."/>
            <person name="Chen H."/>
            <person name="Yin W.L."/>
            <person name="Huang T."/>
            <person name="Niu S.C."/>
            <person name="Liu Z.J."/>
        </authorList>
    </citation>
    <scope>NUCLEOTIDE SEQUENCE [LARGE SCALE GENOMIC DNA]</scope>
    <source>
        <strain evidence="7">Lindl</strain>
    </source>
</reference>
<evidence type="ECO:0000256" key="3">
    <source>
        <dbReference type="ARBA" id="ARBA00022741"/>
    </source>
</evidence>
<dbReference type="EMBL" id="JAGFBR010000007">
    <property type="protein sequence ID" value="KAH0464495.1"/>
    <property type="molecule type" value="Genomic_DNA"/>
</dbReference>
<evidence type="ECO:0000256" key="4">
    <source>
        <dbReference type="ARBA" id="ARBA00022777"/>
    </source>
</evidence>
<accession>A0AAV7HAF4</accession>
<keyword evidence="5" id="KW-0067">ATP-binding</keyword>
<keyword evidence="1" id="KW-0723">Serine/threonine-protein kinase</keyword>
<dbReference type="Pfam" id="PF00069">
    <property type="entry name" value="Pkinase"/>
    <property type="match status" value="1"/>
</dbReference>
<feature type="domain" description="Protein kinase" evidence="6">
    <location>
        <begin position="1"/>
        <end position="234"/>
    </location>
</feature>
<name>A0AAV7HAF4_DENCH</name>
<evidence type="ECO:0000256" key="5">
    <source>
        <dbReference type="ARBA" id="ARBA00022840"/>
    </source>
</evidence>
<dbReference type="Proteomes" id="UP000775213">
    <property type="component" value="Unassembled WGS sequence"/>
</dbReference>
<comment type="caution">
    <text evidence="7">The sequence shown here is derived from an EMBL/GenBank/DDBJ whole genome shotgun (WGS) entry which is preliminary data.</text>
</comment>
<dbReference type="PROSITE" id="PS50011">
    <property type="entry name" value="PROTEIN_KINASE_DOM"/>
    <property type="match status" value="1"/>
</dbReference>
<gene>
    <name evidence="7" type="ORF">IEQ34_007281</name>
</gene>
<evidence type="ECO:0000256" key="1">
    <source>
        <dbReference type="ARBA" id="ARBA00022527"/>
    </source>
</evidence>
<dbReference type="GO" id="GO:0005524">
    <property type="term" value="F:ATP binding"/>
    <property type="evidence" value="ECO:0007669"/>
    <property type="project" value="UniProtKB-KW"/>
</dbReference>
<dbReference type="GO" id="GO:0004674">
    <property type="term" value="F:protein serine/threonine kinase activity"/>
    <property type="evidence" value="ECO:0007669"/>
    <property type="project" value="UniProtKB-KW"/>
</dbReference>
<proteinExistence type="predicted"/>
<dbReference type="AlphaFoldDB" id="A0AAV7HAF4"/>
<keyword evidence="3" id="KW-0547">Nucleotide-binding</keyword>
<dbReference type="InterPro" id="IPR050205">
    <property type="entry name" value="CDPK_Ser/Thr_kinases"/>
</dbReference>